<keyword evidence="3" id="KW-0732">Signal</keyword>
<name>A0A6P6IVA5_CARAU</name>
<keyword evidence="4" id="KW-1185">Reference proteome</keyword>
<feature type="signal peptide" evidence="3">
    <location>
        <begin position="1"/>
        <end position="23"/>
    </location>
</feature>
<accession>A0A6P6IVA5</accession>
<keyword evidence="2" id="KW-0472">Membrane</keyword>
<dbReference type="Proteomes" id="UP000515129">
    <property type="component" value="Chromosome 21"/>
</dbReference>
<dbReference type="PANTHER" id="PTHR28602">
    <property type="entry name" value="ENDOTHELIAL CELL-SPECIFIC CHEMOTAXIS REGULATOR"/>
    <property type="match status" value="1"/>
</dbReference>
<proteinExistence type="predicted"/>
<evidence type="ECO:0000256" key="2">
    <source>
        <dbReference type="SAM" id="Phobius"/>
    </source>
</evidence>
<evidence type="ECO:0000313" key="5">
    <source>
        <dbReference type="RefSeq" id="XP_026051690.1"/>
    </source>
</evidence>
<feature type="chain" id="PRO_5028174796" evidence="3">
    <location>
        <begin position="24"/>
        <end position="287"/>
    </location>
</feature>
<feature type="region of interest" description="Disordered" evidence="1">
    <location>
        <begin position="56"/>
        <end position="100"/>
    </location>
</feature>
<evidence type="ECO:0000256" key="3">
    <source>
        <dbReference type="SAM" id="SignalP"/>
    </source>
</evidence>
<keyword evidence="2" id="KW-1133">Transmembrane helix</keyword>
<protein>
    <submittedName>
        <fullName evidence="5">Cell wall protein DAN4</fullName>
    </submittedName>
</protein>
<feature type="transmembrane region" description="Helical" evidence="2">
    <location>
        <begin position="183"/>
        <end position="208"/>
    </location>
</feature>
<reference evidence="5" key="1">
    <citation type="submission" date="2025-08" db="UniProtKB">
        <authorList>
            <consortium name="RefSeq"/>
        </authorList>
    </citation>
    <scope>IDENTIFICATION</scope>
    <source>
        <strain evidence="5">Wakin</strain>
        <tissue evidence="5">Muscle</tissue>
    </source>
</reference>
<feature type="region of interest" description="Disordered" evidence="1">
    <location>
        <begin position="124"/>
        <end position="177"/>
    </location>
</feature>
<feature type="compositionally biased region" description="Polar residues" evidence="1">
    <location>
        <begin position="56"/>
        <end position="94"/>
    </location>
</feature>
<gene>
    <name evidence="5" type="primary">ecscr</name>
</gene>
<feature type="compositionally biased region" description="Low complexity" evidence="1">
    <location>
        <begin position="156"/>
        <end position="174"/>
    </location>
</feature>
<keyword evidence="2" id="KW-0812">Transmembrane</keyword>
<dbReference type="CTD" id="641700"/>
<dbReference type="Pfam" id="PF15820">
    <property type="entry name" value="ECSCR"/>
    <property type="match status" value="1"/>
</dbReference>
<dbReference type="OrthoDB" id="8960225at2759"/>
<dbReference type="AlphaFoldDB" id="A0A6P6IVA5"/>
<dbReference type="InterPro" id="IPR026247">
    <property type="entry name" value="ECSCR"/>
</dbReference>
<dbReference type="PANTHER" id="PTHR28602:SF1">
    <property type="entry name" value="ENDOTHELIAL CELL-SPECIFIC CHEMOTAXIS REGULATOR"/>
    <property type="match status" value="1"/>
</dbReference>
<evidence type="ECO:0000256" key="1">
    <source>
        <dbReference type="SAM" id="MobiDB-lite"/>
    </source>
</evidence>
<organism evidence="4 5">
    <name type="scientific">Carassius auratus</name>
    <name type="common">Goldfish</name>
    <dbReference type="NCBI Taxonomy" id="7957"/>
    <lineage>
        <taxon>Eukaryota</taxon>
        <taxon>Metazoa</taxon>
        <taxon>Chordata</taxon>
        <taxon>Craniata</taxon>
        <taxon>Vertebrata</taxon>
        <taxon>Euteleostomi</taxon>
        <taxon>Actinopterygii</taxon>
        <taxon>Neopterygii</taxon>
        <taxon>Teleostei</taxon>
        <taxon>Ostariophysi</taxon>
        <taxon>Cypriniformes</taxon>
        <taxon>Cyprinidae</taxon>
        <taxon>Cyprininae</taxon>
        <taxon>Carassius</taxon>
    </lineage>
</organism>
<evidence type="ECO:0000313" key="4">
    <source>
        <dbReference type="Proteomes" id="UP000515129"/>
    </source>
</evidence>
<dbReference type="RefSeq" id="XP_026051690.1">
    <property type="nucleotide sequence ID" value="XM_026195905.1"/>
</dbReference>
<feature type="compositionally biased region" description="Polar residues" evidence="1">
    <location>
        <begin position="124"/>
        <end position="149"/>
    </location>
</feature>
<dbReference type="PRINTS" id="PR02069">
    <property type="entry name" value="ECCREGULATOR"/>
</dbReference>
<sequence>MEQLFFLLIPLFASSCIISPAICTENGQNIPTTVPPNTMSMSPLSGVSSAAQTGPYNLSSQYKNGVPSHTSENVSTTTAPVSSSHTGSTNGFSLTSHTTSGQSIISSSTLTTLRSYADANLNSTSSPAAKITGSTDGSGLSSHNNTSVVVTLPPKTSTTSNSSISVSEETASPSQAPDSGLTLLAFSVMSLILVLIIVMVVLVITINLRGRCRNTKQHEGVKSCDPVVSDSDLTSNCEKESITLVSVRTINTESNTDSPQMSSVRSTIVDNDDQEFTRDLLGIKDGL</sequence>
<dbReference type="KEGG" id="caua:113038474"/>